<protein>
    <submittedName>
        <fullName evidence="1">Uncharacterized protein</fullName>
    </submittedName>
</protein>
<gene>
    <name evidence="1" type="ORF">NMY3_03064</name>
</gene>
<sequence>MFLVVGVTIIVNLSSQGDDPGFKTRPEHPLFGISKFGGLR</sequence>
<evidence type="ECO:0000313" key="2">
    <source>
        <dbReference type="Proteomes" id="UP000058925"/>
    </source>
</evidence>
<dbReference type="EMBL" id="CP012850">
    <property type="protein sequence ID" value="ALI37251.1"/>
    <property type="molecule type" value="Genomic_DNA"/>
</dbReference>
<dbReference type="Proteomes" id="UP000058925">
    <property type="component" value="Chromosome"/>
</dbReference>
<keyword evidence="2" id="KW-1185">Reference proteome</keyword>
<dbReference type="AlphaFoldDB" id="A0A654M3X4"/>
<name>A0A654M3X4_9ARCH</name>
<dbReference type="GeneID" id="74305830"/>
<accession>A0A654M3X4</accession>
<dbReference type="RefSeq" id="WP_257719988.1">
    <property type="nucleotide sequence ID" value="NZ_CP012850.1"/>
</dbReference>
<proteinExistence type="predicted"/>
<organism evidence="1 2">
    <name type="scientific">Candidatus Nitrosocosmicus oleophilus</name>
    <dbReference type="NCBI Taxonomy" id="1353260"/>
    <lineage>
        <taxon>Archaea</taxon>
        <taxon>Nitrososphaerota</taxon>
        <taxon>Nitrososphaeria</taxon>
        <taxon>Nitrososphaerales</taxon>
        <taxon>Nitrososphaeraceae</taxon>
        <taxon>Candidatus Nitrosocosmicus</taxon>
    </lineage>
</organism>
<evidence type="ECO:0000313" key="1">
    <source>
        <dbReference type="EMBL" id="ALI37251.1"/>
    </source>
</evidence>
<reference evidence="2" key="1">
    <citation type="submission" date="2015-10" db="EMBL/GenBank/DDBJ databases">
        <title>Niche specialization of a soil ammonia-oxidizing archaeon, Candidatus Nitrosocosmicus oleophilus.</title>
        <authorList>
            <person name="Jung M.-Y."/>
            <person name="Rhee S.-K."/>
        </authorList>
    </citation>
    <scope>NUCLEOTIDE SEQUENCE [LARGE SCALE GENOMIC DNA]</scope>
    <source>
        <strain evidence="2">MY3</strain>
    </source>
</reference>
<dbReference type="KEGG" id="taa:NMY3_03064"/>